<evidence type="ECO:0000256" key="4">
    <source>
        <dbReference type="ARBA" id="ARBA00005225"/>
    </source>
</evidence>
<dbReference type="HAMAP" id="MF_01274">
    <property type="entry name" value="Pantothen_kinase_3"/>
    <property type="match status" value="1"/>
</dbReference>
<evidence type="ECO:0000313" key="18">
    <source>
        <dbReference type="Proteomes" id="UP000321501"/>
    </source>
</evidence>
<evidence type="ECO:0000256" key="14">
    <source>
        <dbReference type="ARBA" id="ARBA00038036"/>
    </source>
</evidence>
<evidence type="ECO:0000256" key="1">
    <source>
        <dbReference type="ARBA" id="ARBA00001206"/>
    </source>
</evidence>
<proteinExistence type="inferred from homology"/>
<organism evidence="17 18">
    <name type="scientific">Leptotrichia wadei</name>
    <dbReference type="NCBI Taxonomy" id="157687"/>
    <lineage>
        <taxon>Bacteria</taxon>
        <taxon>Fusobacteriati</taxon>
        <taxon>Fusobacteriota</taxon>
        <taxon>Fusobacteriia</taxon>
        <taxon>Fusobacteriales</taxon>
        <taxon>Leptotrichiaceae</taxon>
        <taxon>Leptotrichia</taxon>
    </lineage>
</organism>
<comment type="subunit">
    <text evidence="5 16">Homodimer.</text>
</comment>
<evidence type="ECO:0000313" key="17">
    <source>
        <dbReference type="EMBL" id="BBM49612.1"/>
    </source>
</evidence>
<feature type="binding site" evidence="16">
    <location>
        <begin position="6"/>
        <end position="13"/>
    </location>
    <ligand>
        <name>ATP</name>
        <dbReference type="ChEBI" id="CHEBI:30616"/>
    </ligand>
</feature>
<dbReference type="AlphaFoldDB" id="A0A510KD57"/>
<feature type="binding site" evidence="16">
    <location>
        <begin position="112"/>
        <end position="115"/>
    </location>
    <ligand>
        <name>substrate</name>
    </ligand>
</feature>
<keyword evidence="10 16" id="KW-0418">Kinase</keyword>
<feature type="binding site" evidence="16">
    <location>
        <position position="135"/>
    </location>
    <ligand>
        <name>K(+)</name>
        <dbReference type="ChEBI" id="CHEBI:29103"/>
    </ligand>
</feature>
<name>A0A510KD57_9FUSO</name>
<dbReference type="Proteomes" id="UP000321501">
    <property type="component" value="Chromosome"/>
</dbReference>
<protein>
    <recommendedName>
        <fullName evidence="15 16">Type III pantothenate kinase</fullName>
        <ecNumber evidence="6 16">2.7.1.33</ecNumber>
    </recommendedName>
    <alternativeName>
        <fullName evidence="16">PanK-III</fullName>
    </alternativeName>
    <alternativeName>
        <fullName evidence="16">Pantothenic acid kinase</fullName>
    </alternativeName>
</protein>
<dbReference type="GO" id="GO:0015937">
    <property type="term" value="P:coenzyme A biosynthetic process"/>
    <property type="evidence" value="ECO:0007669"/>
    <property type="project" value="UniProtKB-UniRule"/>
</dbReference>
<accession>A0A510KD57</accession>
<comment type="function">
    <text evidence="16">Catalyzes the phosphorylation of pantothenate (Pan), the first step in CoA biosynthesis.</text>
</comment>
<dbReference type="PANTHER" id="PTHR34265">
    <property type="entry name" value="TYPE III PANTOTHENATE KINASE"/>
    <property type="match status" value="1"/>
</dbReference>
<comment type="similarity">
    <text evidence="14 16">Belongs to the type III pantothenate kinase family.</text>
</comment>
<dbReference type="UniPathway" id="UPA00241">
    <property type="reaction ID" value="UER00352"/>
</dbReference>
<dbReference type="GO" id="GO:0005524">
    <property type="term" value="F:ATP binding"/>
    <property type="evidence" value="ECO:0007669"/>
    <property type="project" value="UniProtKB-UniRule"/>
</dbReference>
<dbReference type="GO" id="GO:0004594">
    <property type="term" value="F:pantothenate kinase activity"/>
    <property type="evidence" value="ECO:0007669"/>
    <property type="project" value="UniProtKB-UniRule"/>
</dbReference>
<feature type="binding site" evidence="16">
    <location>
        <position position="138"/>
    </location>
    <ligand>
        <name>ATP</name>
        <dbReference type="ChEBI" id="CHEBI:30616"/>
    </ligand>
</feature>
<comment type="cofactor">
    <cofactor evidence="16">
        <name>NH4(+)</name>
        <dbReference type="ChEBI" id="CHEBI:28938"/>
    </cofactor>
    <cofactor evidence="16">
        <name>K(+)</name>
        <dbReference type="ChEBI" id="CHEBI:29103"/>
    </cofactor>
    <text evidence="16">A monovalent cation. Ammonium or potassium.</text>
</comment>
<evidence type="ECO:0000256" key="13">
    <source>
        <dbReference type="ARBA" id="ARBA00022993"/>
    </source>
</evidence>
<evidence type="ECO:0000256" key="11">
    <source>
        <dbReference type="ARBA" id="ARBA00022840"/>
    </source>
</evidence>
<evidence type="ECO:0000256" key="12">
    <source>
        <dbReference type="ARBA" id="ARBA00022958"/>
    </source>
</evidence>
<feature type="binding site" evidence="16">
    <location>
        <position position="189"/>
    </location>
    <ligand>
        <name>substrate</name>
    </ligand>
</feature>
<evidence type="ECO:0000256" key="5">
    <source>
        <dbReference type="ARBA" id="ARBA00011738"/>
    </source>
</evidence>
<evidence type="ECO:0000256" key="2">
    <source>
        <dbReference type="ARBA" id="ARBA00001958"/>
    </source>
</evidence>
<evidence type="ECO:0000256" key="3">
    <source>
        <dbReference type="ARBA" id="ARBA00004496"/>
    </source>
</evidence>
<evidence type="ECO:0000256" key="8">
    <source>
        <dbReference type="ARBA" id="ARBA00022679"/>
    </source>
</evidence>
<dbReference type="CDD" id="cd24015">
    <property type="entry name" value="ASKHA_NBD_PanK-III"/>
    <property type="match status" value="1"/>
</dbReference>
<dbReference type="InterPro" id="IPR043129">
    <property type="entry name" value="ATPase_NBD"/>
</dbReference>
<dbReference type="SUPFAM" id="SSF53067">
    <property type="entry name" value="Actin-like ATPase domain"/>
    <property type="match status" value="2"/>
</dbReference>
<evidence type="ECO:0000256" key="6">
    <source>
        <dbReference type="ARBA" id="ARBA00012102"/>
    </source>
</evidence>
<keyword evidence="16" id="KW-0479">Metal-binding</keyword>
<evidence type="ECO:0000256" key="9">
    <source>
        <dbReference type="ARBA" id="ARBA00022741"/>
    </source>
</evidence>
<evidence type="ECO:0000256" key="7">
    <source>
        <dbReference type="ARBA" id="ARBA00022490"/>
    </source>
</evidence>
<dbReference type="GO" id="GO:0046872">
    <property type="term" value="F:metal ion binding"/>
    <property type="evidence" value="ECO:0007669"/>
    <property type="project" value="UniProtKB-KW"/>
</dbReference>
<keyword evidence="13 16" id="KW-0173">Coenzyme A biosynthesis</keyword>
<comment type="caution">
    <text evidence="16">Lacks conserved residue(s) required for the propagation of feature annotation.</text>
</comment>
<comment type="cofactor">
    <cofactor evidence="2">
        <name>K(+)</name>
        <dbReference type="ChEBI" id="CHEBI:29103"/>
    </cofactor>
</comment>
<evidence type="ECO:0000256" key="15">
    <source>
        <dbReference type="ARBA" id="ARBA00040883"/>
    </source>
</evidence>
<evidence type="ECO:0000256" key="10">
    <source>
        <dbReference type="ARBA" id="ARBA00022777"/>
    </source>
</evidence>
<feature type="active site" description="Proton acceptor" evidence="16">
    <location>
        <position position="114"/>
    </location>
</feature>
<keyword evidence="7 16" id="KW-0963">Cytoplasm</keyword>
<dbReference type="Gene3D" id="3.30.420.40">
    <property type="match status" value="2"/>
</dbReference>
<reference evidence="17 18" key="1">
    <citation type="submission" date="2019-07" db="EMBL/GenBank/DDBJ databases">
        <title>Complete Genome Sequence of Leptotrichia wadei Strain JMUB3934.</title>
        <authorList>
            <person name="Watanabe S."/>
            <person name="Cui L."/>
        </authorList>
    </citation>
    <scope>NUCLEOTIDE SEQUENCE [LARGE SCALE GENOMIC DNA]</scope>
    <source>
        <strain evidence="17 18">JMUB3934</strain>
    </source>
</reference>
<keyword evidence="8 16" id="KW-0808">Transferase</keyword>
<keyword evidence="12 16" id="KW-0630">Potassium</keyword>
<keyword evidence="11 16" id="KW-0067">ATP-binding</keyword>
<dbReference type="RefSeq" id="WP_146964155.1">
    <property type="nucleotide sequence ID" value="NZ_AP019835.1"/>
</dbReference>
<dbReference type="InterPro" id="IPR004619">
    <property type="entry name" value="Type_III_PanK"/>
</dbReference>
<dbReference type="EMBL" id="AP019835">
    <property type="protein sequence ID" value="BBM49612.1"/>
    <property type="molecule type" value="Genomic_DNA"/>
</dbReference>
<dbReference type="Pfam" id="PF03309">
    <property type="entry name" value="Pan_kinase"/>
    <property type="match status" value="1"/>
</dbReference>
<evidence type="ECO:0000256" key="16">
    <source>
        <dbReference type="HAMAP-Rule" id="MF_01274"/>
    </source>
</evidence>
<gene>
    <name evidence="16" type="primary">coaX</name>
    <name evidence="17" type="ORF">JMUB3934_0907</name>
</gene>
<keyword evidence="9 16" id="KW-0547">Nucleotide-binding</keyword>
<dbReference type="GO" id="GO:0005737">
    <property type="term" value="C:cytoplasm"/>
    <property type="evidence" value="ECO:0007669"/>
    <property type="project" value="UniProtKB-SubCell"/>
</dbReference>
<comment type="pathway">
    <text evidence="4 16">Cofactor biosynthesis; coenzyme A biosynthesis; CoA from (R)-pantothenate: step 1/5.</text>
</comment>
<dbReference type="NCBIfam" id="TIGR00671">
    <property type="entry name" value="baf"/>
    <property type="match status" value="1"/>
</dbReference>
<dbReference type="EC" id="2.7.1.33" evidence="6 16"/>
<comment type="subcellular location">
    <subcellularLocation>
        <location evidence="3 16">Cytoplasm</location>
    </subcellularLocation>
</comment>
<dbReference type="PANTHER" id="PTHR34265:SF1">
    <property type="entry name" value="TYPE III PANTOTHENATE KINASE"/>
    <property type="match status" value="1"/>
</dbReference>
<sequence>MILGFDIGNTHIVPIFYNEDGNILATFRIPTHLEFTEDTLFIMLNEFAKSKNLEISNIKNIIVSSVVPNINENFTRLGKKYFEIEPTFVTLDNVENKIKEIKILPNMERGLGADRIVDILAAKKLYPEKELLIIDFGTATTFDMIKDSTYMGGCIIPGIVLSINALFSNTAALPKIEFTEPETVLGINTASQINAGIFYGNVGSIKELILQYKKFFPNTYVIATGGQGEKISEYIEQIGEYVPKLGEMGIFEFYRLNFLKENSDGI</sequence>
<comment type="catalytic activity">
    <reaction evidence="1 16">
        <text>(R)-pantothenate + ATP = (R)-4'-phosphopantothenate + ADP + H(+)</text>
        <dbReference type="Rhea" id="RHEA:16373"/>
        <dbReference type="ChEBI" id="CHEBI:10986"/>
        <dbReference type="ChEBI" id="CHEBI:15378"/>
        <dbReference type="ChEBI" id="CHEBI:29032"/>
        <dbReference type="ChEBI" id="CHEBI:30616"/>
        <dbReference type="ChEBI" id="CHEBI:456216"/>
        <dbReference type="EC" id="2.7.1.33"/>
    </reaction>
</comment>